<reference evidence="1 2" key="1">
    <citation type="submission" date="2018-04" db="EMBL/GenBank/DDBJ databases">
        <title>The genome of golden apple snail Pomacea canaliculata provides insight into stress tolerance and invasive adaptation.</title>
        <authorList>
            <person name="Liu C."/>
            <person name="Liu B."/>
            <person name="Ren Y."/>
            <person name="Zhang Y."/>
            <person name="Wang H."/>
            <person name="Li S."/>
            <person name="Jiang F."/>
            <person name="Yin L."/>
            <person name="Zhang G."/>
            <person name="Qian W."/>
            <person name="Fan W."/>
        </authorList>
    </citation>
    <scope>NUCLEOTIDE SEQUENCE [LARGE SCALE GENOMIC DNA]</scope>
    <source>
        <strain evidence="1">SZHN2017</strain>
        <tissue evidence="1">Muscle</tissue>
    </source>
</reference>
<protein>
    <submittedName>
        <fullName evidence="1">Uncharacterized protein</fullName>
    </submittedName>
</protein>
<proteinExistence type="predicted"/>
<dbReference type="AlphaFoldDB" id="A0A2T7PPU9"/>
<dbReference type="EMBL" id="PZQS01000002">
    <property type="protein sequence ID" value="PVD35430.1"/>
    <property type="molecule type" value="Genomic_DNA"/>
</dbReference>
<evidence type="ECO:0000313" key="2">
    <source>
        <dbReference type="Proteomes" id="UP000245119"/>
    </source>
</evidence>
<name>A0A2T7PPU9_POMCA</name>
<accession>A0A2T7PPU9</accession>
<organism evidence="1 2">
    <name type="scientific">Pomacea canaliculata</name>
    <name type="common">Golden apple snail</name>
    <dbReference type="NCBI Taxonomy" id="400727"/>
    <lineage>
        <taxon>Eukaryota</taxon>
        <taxon>Metazoa</taxon>
        <taxon>Spiralia</taxon>
        <taxon>Lophotrochozoa</taxon>
        <taxon>Mollusca</taxon>
        <taxon>Gastropoda</taxon>
        <taxon>Caenogastropoda</taxon>
        <taxon>Architaenioglossa</taxon>
        <taxon>Ampullarioidea</taxon>
        <taxon>Ampullariidae</taxon>
        <taxon>Pomacea</taxon>
    </lineage>
</organism>
<evidence type="ECO:0000313" key="1">
    <source>
        <dbReference type="EMBL" id="PVD35430.1"/>
    </source>
</evidence>
<gene>
    <name evidence="1" type="ORF">C0Q70_02392</name>
</gene>
<comment type="caution">
    <text evidence="1">The sequence shown here is derived from an EMBL/GenBank/DDBJ whole genome shotgun (WGS) entry which is preliminary data.</text>
</comment>
<dbReference type="Proteomes" id="UP000245119">
    <property type="component" value="Linkage Group LG2"/>
</dbReference>
<sequence length="180" mass="19780">MPADLLGSVGQAQPSRVFFEHQKLCSLLLHGIRARYGVPSLPHSCHLFHDACLARRTSAPSFHCLCFGSPAIRPVRQPTTPRCARHTRQTTDVGPVATYPRADTYCTEDGWTTLLGPQSPLDSASNPHYLPIYPHTLAPYTHSALFHLRSSDSSFSGFFPSFARAWRVPRASLAPGVGGW</sequence>
<keyword evidence="2" id="KW-1185">Reference proteome</keyword>